<proteinExistence type="predicted"/>
<organism evidence="1 2">
    <name type="scientific">Pilimelia terevasa</name>
    <dbReference type="NCBI Taxonomy" id="53372"/>
    <lineage>
        <taxon>Bacteria</taxon>
        <taxon>Bacillati</taxon>
        <taxon>Actinomycetota</taxon>
        <taxon>Actinomycetes</taxon>
        <taxon>Micromonosporales</taxon>
        <taxon>Micromonosporaceae</taxon>
        <taxon>Pilimelia</taxon>
    </lineage>
</organism>
<dbReference type="EMBL" id="BMQC01000003">
    <property type="protein sequence ID" value="GGK21154.1"/>
    <property type="molecule type" value="Genomic_DNA"/>
</dbReference>
<name>A0A8J3BI27_9ACTN</name>
<sequence>MGDGTDQVATLADQLRLLSAQRPELAQQLLADLLQAVDRTTGGALSERLDAGVLQGLGLATT</sequence>
<reference evidence="1" key="1">
    <citation type="journal article" date="2014" name="Int. J. Syst. Evol. Microbiol.">
        <title>Complete genome sequence of Corynebacterium casei LMG S-19264T (=DSM 44701T), isolated from a smear-ripened cheese.</title>
        <authorList>
            <consortium name="US DOE Joint Genome Institute (JGI-PGF)"/>
            <person name="Walter F."/>
            <person name="Albersmeier A."/>
            <person name="Kalinowski J."/>
            <person name="Ruckert C."/>
        </authorList>
    </citation>
    <scope>NUCLEOTIDE SEQUENCE</scope>
    <source>
        <strain evidence="1">JCM 3091</strain>
    </source>
</reference>
<evidence type="ECO:0000313" key="1">
    <source>
        <dbReference type="EMBL" id="GGK21154.1"/>
    </source>
</evidence>
<accession>A0A8J3BI27</accession>
<dbReference type="Proteomes" id="UP000662200">
    <property type="component" value="Unassembled WGS sequence"/>
</dbReference>
<dbReference type="AlphaFoldDB" id="A0A8J3BI27"/>
<reference evidence="1" key="2">
    <citation type="submission" date="2020-09" db="EMBL/GenBank/DDBJ databases">
        <authorList>
            <person name="Sun Q."/>
            <person name="Ohkuma M."/>
        </authorList>
    </citation>
    <scope>NUCLEOTIDE SEQUENCE</scope>
    <source>
        <strain evidence="1">JCM 3091</strain>
    </source>
</reference>
<evidence type="ECO:0000313" key="2">
    <source>
        <dbReference type="Proteomes" id="UP000662200"/>
    </source>
</evidence>
<gene>
    <name evidence="1" type="ORF">GCM10010124_12070</name>
</gene>
<comment type="caution">
    <text evidence="1">The sequence shown here is derived from an EMBL/GenBank/DDBJ whole genome shotgun (WGS) entry which is preliminary data.</text>
</comment>
<keyword evidence="2" id="KW-1185">Reference proteome</keyword>
<dbReference type="RefSeq" id="WP_189113188.1">
    <property type="nucleotide sequence ID" value="NZ_BMQC01000003.1"/>
</dbReference>
<protein>
    <submittedName>
        <fullName evidence="1">Uncharacterized protein</fullName>
    </submittedName>
</protein>